<keyword evidence="2" id="KW-1185">Reference proteome</keyword>
<name>A0ABX1X205_9BACT</name>
<proteinExistence type="predicted"/>
<protein>
    <submittedName>
        <fullName evidence="1">Uncharacterized protein</fullName>
    </submittedName>
</protein>
<sequence length="136" mass="16141">MNKFFKNSTPSNDNPVFKEPISFLSEAMKVFKEMKNSPEAEIVELDLQTSDALHFLDLRMVEQECKKQLSEDYNELLEHSLENGYDFIYFLSFFDEKKDCLCLNVKLFYPAPMERGDVTYSLYLKKLEKGFFLWPF</sequence>
<dbReference type="RefSeq" id="WP_171597598.1">
    <property type="nucleotide sequence ID" value="NZ_RZNH01000078.1"/>
</dbReference>
<comment type="caution">
    <text evidence="1">The sequence shown here is derived from an EMBL/GenBank/DDBJ whole genome shotgun (WGS) entry which is preliminary data.</text>
</comment>
<gene>
    <name evidence="1" type="ORF">ELS83_21395</name>
</gene>
<dbReference type="Proteomes" id="UP000732105">
    <property type="component" value="Unassembled WGS sequence"/>
</dbReference>
<accession>A0ABX1X205</accession>
<dbReference type="EMBL" id="RZNH01000078">
    <property type="protein sequence ID" value="NOU62349.1"/>
    <property type="molecule type" value="Genomic_DNA"/>
</dbReference>
<organism evidence="1 2">
    <name type="scientific">Marinifilum caeruleilacunae</name>
    <dbReference type="NCBI Taxonomy" id="2499076"/>
    <lineage>
        <taxon>Bacteria</taxon>
        <taxon>Pseudomonadati</taxon>
        <taxon>Bacteroidota</taxon>
        <taxon>Bacteroidia</taxon>
        <taxon>Marinilabiliales</taxon>
        <taxon>Marinifilaceae</taxon>
    </lineage>
</organism>
<reference evidence="1 2" key="1">
    <citation type="submission" date="2018-12" db="EMBL/GenBank/DDBJ databases">
        <title>Marinifilum JC070 sp. nov., a marine bacterium isolated from Yongle Blue Hole in the South China Sea.</title>
        <authorList>
            <person name="Fu T."/>
        </authorList>
    </citation>
    <scope>NUCLEOTIDE SEQUENCE [LARGE SCALE GENOMIC DNA]</scope>
    <source>
        <strain evidence="1 2">JC070</strain>
    </source>
</reference>
<evidence type="ECO:0000313" key="1">
    <source>
        <dbReference type="EMBL" id="NOU62349.1"/>
    </source>
</evidence>
<evidence type="ECO:0000313" key="2">
    <source>
        <dbReference type="Proteomes" id="UP000732105"/>
    </source>
</evidence>